<dbReference type="Proteomes" id="UP001156921">
    <property type="component" value="Unassembled WGS sequence"/>
</dbReference>
<dbReference type="RefSeq" id="WP_284223340.1">
    <property type="nucleotide sequence ID" value="NZ_BSOY01000071.1"/>
</dbReference>
<accession>A0ABQ6BRE8</accession>
<evidence type="ECO:0000313" key="1">
    <source>
        <dbReference type="EMBL" id="GLS02463.1"/>
    </source>
</evidence>
<name>A0ABQ6BRE8_9CAUL</name>
<protein>
    <submittedName>
        <fullName evidence="1">Uncharacterized protein</fullName>
    </submittedName>
</protein>
<comment type="caution">
    <text evidence="1">The sequence shown here is derived from an EMBL/GenBank/DDBJ whole genome shotgun (WGS) entry which is preliminary data.</text>
</comment>
<reference evidence="2" key="1">
    <citation type="journal article" date="2019" name="Int. J. Syst. Evol. Microbiol.">
        <title>The Global Catalogue of Microorganisms (GCM) 10K type strain sequencing project: providing services to taxonomists for standard genome sequencing and annotation.</title>
        <authorList>
            <consortium name="The Broad Institute Genomics Platform"/>
            <consortium name="The Broad Institute Genome Sequencing Center for Infectious Disease"/>
            <person name="Wu L."/>
            <person name="Ma J."/>
        </authorList>
    </citation>
    <scope>NUCLEOTIDE SEQUENCE [LARGE SCALE GENOMIC DNA]</scope>
    <source>
        <strain evidence="2">NBRC 110107</strain>
    </source>
</reference>
<gene>
    <name evidence="1" type="ORF">GCM10007859_24870</name>
</gene>
<proteinExistence type="predicted"/>
<evidence type="ECO:0000313" key="2">
    <source>
        <dbReference type="Proteomes" id="UP001156921"/>
    </source>
</evidence>
<keyword evidence="2" id="KW-1185">Reference proteome</keyword>
<sequence>MPDPTELRRPGSGLHPSHFAALRTEILRTSARLSDEQLLDLADALHRLIRLRRPGRPVRSPAEAWVEDKPRAFA</sequence>
<dbReference type="EMBL" id="BSOY01000071">
    <property type="protein sequence ID" value="GLS02463.1"/>
    <property type="molecule type" value="Genomic_DNA"/>
</dbReference>
<organism evidence="1 2">
    <name type="scientific">Brevundimonas denitrificans</name>
    <dbReference type="NCBI Taxonomy" id="1443434"/>
    <lineage>
        <taxon>Bacteria</taxon>
        <taxon>Pseudomonadati</taxon>
        <taxon>Pseudomonadota</taxon>
        <taxon>Alphaproteobacteria</taxon>
        <taxon>Caulobacterales</taxon>
        <taxon>Caulobacteraceae</taxon>
        <taxon>Brevundimonas</taxon>
    </lineage>
</organism>